<comment type="caution">
    <text evidence="1">The sequence shown here is derived from an EMBL/GenBank/DDBJ whole genome shotgun (WGS) entry which is preliminary data.</text>
</comment>
<sequence>MRALVSVAHKPTMRRNSSRKGVGVGQLQASKQGRSNPHLVNRLQEYAQTHNLEDLDGALEFLRRHYPEYKRKQTGPLRKYIATLVPLVQRRLWATANLDDEPLGNNSRASPNSVKDQRLLEQEQEHVSRRRDDVAGDMNEDLTFEGFENSSDNSEGIDSDDTCKSDALEDDGGAPNDGGRSFGFVGNRGLLKADNGDRQKPKTAERARDPTLPPPRKRHESRKGRERDDHFSEEELAFDGMGDVLPHSNFLNSSLRSTYNGKPLLVSETVVAVPLEPPELLVKNRSMGTFSASCVWVSPVPVKGVLDEREKQQGESSSVALENNDKREEDEDLEWPRFASPATVETSEAAGALAQKEPQIDRESRDDFLTDEQQLFIHNSTPVPTTSLLPLAKKVSPKMQGPRSMQAGTKSQLSRNTNDDNNEEENCLERAVESKSMEASEESKLSQKHKREVDRARATNKRGKYVAEKNERRGVEIDIGVTKATSLAVVPQKVSFKNFGGIEATLGLIRELIEYPLMHSELYGFLGAQLPGGVLLHGPPGCGKTMLAHAIAVETGVPLLKMSAPEVVSGMSGESEAKVRSLFAEAVKVAPCIIFIDEIDAITPKRETAQREMERRIVAQLLICMDDLRQASGDFSNRESSEVYNRVKHRGHVVVIGATNRPDSLDPALRRPGRFDREIALGIPDEDARERILVVLASNMRLEGTVDFKAIARRTPGFVGADLAAVTTEAATIAVKRILSTKETSDAGLDQDLWKRPWTSEEMEPLAITMGDFEEAVGKVQPSAKREGFATIPDVTWNDVGSLGSVRKELEFSISRPIKYPEVYEGMGLDLATGVLLYGPPGCGKTLVAKAIANDAGANFMCVKGPELLNKFVGESERAVRQLFARARNSSPCIIFFDEIDALAPSRGNDGNGAADRVVNQLLTEMDGLEKRKNIYLIAATNRPDMVDSALLRPGRLDKLLYVPLPDPAGRASILDTLVRRVPLAGDVDVSSIGMSQHCEGFSGADLGALVREACIAALQEQIDESVKMEKAPLPGGVKINHPFVRAHHFEAAFSRVVPSVSSKDQLRYKELHKKIRPDGRINKTEQM</sequence>
<evidence type="ECO:0000313" key="2">
    <source>
        <dbReference type="Proteomes" id="UP000828922"/>
    </source>
</evidence>
<proteinExistence type="predicted"/>
<evidence type="ECO:0000313" key="1">
    <source>
        <dbReference type="EMBL" id="KAH9557162.1"/>
    </source>
</evidence>
<dbReference type="Proteomes" id="UP000828922">
    <property type="component" value="Linkage Group LG07"/>
</dbReference>
<gene>
    <name evidence="1" type="ORF">CY35_07G070300</name>
</gene>
<keyword evidence="2" id="KW-1185">Reference proteome</keyword>
<dbReference type="EMBL" id="CM038913">
    <property type="protein sequence ID" value="KAH9557162.1"/>
    <property type="molecule type" value="Genomic_DNA"/>
</dbReference>
<name>A0ACB8HLP1_9BRYO</name>
<protein>
    <submittedName>
        <fullName evidence="1">Uncharacterized protein</fullName>
    </submittedName>
</protein>
<organism evidence="1 2">
    <name type="scientific">Sphagnum magellanicum</name>
    <dbReference type="NCBI Taxonomy" id="128215"/>
    <lineage>
        <taxon>Eukaryota</taxon>
        <taxon>Viridiplantae</taxon>
        <taxon>Streptophyta</taxon>
        <taxon>Embryophyta</taxon>
        <taxon>Bryophyta</taxon>
        <taxon>Sphagnophytina</taxon>
        <taxon>Sphagnopsida</taxon>
        <taxon>Sphagnales</taxon>
        <taxon>Sphagnaceae</taxon>
        <taxon>Sphagnum</taxon>
    </lineage>
</organism>
<reference evidence="2" key="1">
    <citation type="journal article" date="2022" name="New Phytol.">
        <title>Phylogenomic structure and speciation in an emerging model: the Sphagnum magellanicum complex (Bryophyta).</title>
        <authorList>
            <person name="Shaw A.J."/>
            <person name="Piatkowski B."/>
            <person name="Duffy A.M."/>
            <person name="Aguero B."/>
            <person name="Imwattana K."/>
            <person name="Nieto-Lugilde M."/>
            <person name="Healey A."/>
            <person name="Weston D.J."/>
            <person name="Patel M.N."/>
            <person name="Schmutz J."/>
            <person name="Grimwood J."/>
            <person name="Yavitt J.B."/>
            <person name="Hassel K."/>
            <person name="Stenoien H.K."/>
            <person name="Flatberg K.I."/>
            <person name="Bickford C.P."/>
            <person name="Hicks K.A."/>
        </authorList>
    </citation>
    <scope>NUCLEOTIDE SEQUENCE [LARGE SCALE GENOMIC DNA]</scope>
</reference>
<accession>A0ACB8HLP1</accession>